<name>A0ABV9H6N8_9HYPH</name>
<dbReference type="InterPro" id="IPR018037">
    <property type="entry name" value="FixH_proteobacterial"/>
</dbReference>
<proteinExistence type="predicted"/>
<reference evidence="3" key="1">
    <citation type="journal article" date="2019" name="Int. J. Syst. Evol. Microbiol.">
        <title>The Global Catalogue of Microorganisms (GCM) 10K type strain sequencing project: providing services to taxonomists for standard genome sequencing and annotation.</title>
        <authorList>
            <consortium name="The Broad Institute Genomics Platform"/>
            <consortium name="The Broad Institute Genome Sequencing Center for Infectious Disease"/>
            <person name="Wu L."/>
            <person name="Ma J."/>
        </authorList>
    </citation>
    <scope>NUCLEOTIDE SEQUENCE [LARGE SCALE GENOMIC DNA]</scope>
    <source>
        <strain evidence="3">CGMCC 1.15731</strain>
    </source>
</reference>
<dbReference type="Proteomes" id="UP001596042">
    <property type="component" value="Unassembled WGS sequence"/>
</dbReference>
<dbReference type="Pfam" id="PF05751">
    <property type="entry name" value="FixH"/>
    <property type="match status" value="1"/>
</dbReference>
<evidence type="ECO:0000256" key="1">
    <source>
        <dbReference type="SAM" id="Phobius"/>
    </source>
</evidence>
<protein>
    <submittedName>
        <fullName evidence="2">FixH family protein</fullName>
    </submittedName>
</protein>
<dbReference type="EMBL" id="JBHSEL010000120">
    <property type="protein sequence ID" value="MFC4626039.1"/>
    <property type="molecule type" value="Genomic_DNA"/>
</dbReference>
<keyword evidence="3" id="KW-1185">Reference proteome</keyword>
<evidence type="ECO:0000313" key="3">
    <source>
        <dbReference type="Proteomes" id="UP001596042"/>
    </source>
</evidence>
<dbReference type="InterPro" id="IPR008620">
    <property type="entry name" value="FixH"/>
</dbReference>
<comment type="caution">
    <text evidence="2">The sequence shown here is derived from an EMBL/GenBank/DDBJ whole genome shotgun (WGS) entry which is preliminary data.</text>
</comment>
<dbReference type="PIRSF" id="PIRSF011386">
    <property type="entry name" value="FixH"/>
    <property type="match status" value="1"/>
</dbReference>
<keyword evidence="1" id="KW-0812">Transmembrane</keyword>
<keyword evidence="1" id="KW-0472">Membrane</keyword>
<keyword evidence="1" id="KW-1133">Transmembrane helix</keyword>
<feature type="transmembrane region" description="Helical" evidence="1">
    <location>
        <begin position="20"/>
        <end position="39"/>
    </location>
</feature>
<organism evidence="2 3">
    <name type="scientific">Daeguia caeni</name>
    <dbReference type="NCBI Taxonomy" id="439612"/>
    <lineage>
        <taxon>Bacteria</taxon>
        <taxon>Pseudomonadati</taxon>
        <taxon>Pseudomonadota</taxon>
        <taxon>Alphaproteobacteria</taxon>
        <taxon>Hyphomicrobiales</taxon>
        <taxon>Brucellaceae</taxon>
        <taxon>Daeguia</taxon>
    </lineage>
</organism>
<dbReference type="RefSeq" id="WP_374833149.1">
    <property type="nucleotide sequence ID" value="NZ_JBHEEZ010000021.1"/>
</dbReference>
<sequence length="165" mass="17992">MAVETKTSRGFTGWHMLGTMIAFFGTIIIANFTMAYFAAHSWSGLVVENSYVASQEFNEKAEAGKQQAALGWQVNAALDNGDFVYTITDKMGAPVRVNGGTVEFKHPVGDVHDTRAVLEVRGEGILGTSIDLADGSWIMEINADAGLNEPYRRISRVLVRNGKIH</sequence>
<evidence type="ECO:0000313" key="2">
    <source>
        <dbReference type="EMBL" id="MFC4626039.1"/>
    </source>
</evidence>
<accession>A0ABV9H6N8</accession>
<gene>
    <name evidence="2" type="ORF">ACFO1V_12625</name>
</gene>